<evidence type="ECO:0000313" key="1">
    <source>
        <dbReference type="EMBL" id="CDW29826.1"/>
    </source>
</evidence>
<proteinExistence type="predicted"/>
<dbReference type="AlphaFoldDB" id="A0A0K2TWR8"/>
<sequence length="27" mass="2924">MRHSSTLPVGPPKIVIIFIEKTNGKCG</sequence>
<organism evidence="1">
    <name type="scientific">Lepeophtheirus salmonis</name>
    <name type="common">Salmon louse</name>
    <name type="synonym">Caligus salmonis</name>
    <dbReference type="NCBI Taxonomy" id="72036"/>
    <lineage>
        <taxon>Eukaryota</taxon>
        <taxon>Metazoa</taxon>
        <taxon>Ecdysozoa</taxon>
        <taxon>Arthropoda</taxon>
        <taxon>Crustacea</taxon>
        <taxon>Multicrustacea</taxon>
        <taxon>Hexanauplia</taxon>
        <taxon>Copepoda</taxon>
        <taxon>Siphonostomatoida</taxon>
        <taxon>Caligidae</taxon>
        <taxon>Lepeophtheirus</taxon>
    </lineage>
</organism>
<dbReference type="EMBL" id="HACA01012465">
    <property type="protein sequence ID" value="CDW29826.1"/>
    <property type="molecule type" value="Transcribed_RNA"/>
</dbReference>
<accession>A0A0K2TWR8</accession>
<reference evidence="1" key="1">
    <citation type="submission" date="2014-05" db="EMBL/GenBank/DDBJ databases">
        <authorList>
            <person name="Chronopoulou M."/>
        </authorList>
    </citation>
    <scope>NUCLEOTIDE SEQUENCE</scope>
    <source>
        <tissue evidence="1">Whole organism</tissue>
    </source>
</reference>
<protein>
    <submittedName>
        <fullName evidence="1">Uncharacterized protein</fullName>
    </submittedName>
</protein>
<name>A0A0K2TWR8_LEPSM</name>